<dbReference type="RefSeq" id="WP_188913300.1">
    <property type="nucleotide sequence ID" value="NZ_BMMF01000006.1"/>
</dbReference>
<name>A0A917Q983_9HYPH</name>
<dbReference type="GO" id="GO:0008444">
    <property type="term" value="F:CDP-diacylglycerol-glycerol-3-phosphate 3-phosphatidyltransferase activity"/>
    <property type="evidence" value="ECO:0007669"/>
    <property type="project" value="UniProtKB-EC"/>
</dbReference>
<dbReference type="FunFam" id="1.20.120.1760:FF:000033">
    <property type="entry name" value="CDP-alcohol phosphatidyltransferase"/>
    <property type="match status" value="1"/>
</dbReference>
<evidence type="ECO:0000256" key="4">
    <source>
        <dbReference type="ARBA" id="ARBA00010441"/>
    </source>
</evidence>
<dbReference type="Gene3D" id="1.20.120.1760">
    <property type="match status" value="1"/>
</dbReference>
<dbReference type="InterPro" id="IPR004570">
    <property type="entry name" value="Phosphatidylglycerol_P_synth"/>
</dbReference>
<keyword evidence="13" id="KW-0594">Phospholipid biosynthesis</keyword>
<keyword evidence="19" id="KW-1185">Reference proteome</keyword>
<dbReference type="InterPro" id="IPR043130">
    <property type="entry name" value="CDP-OH_PTrfase_TM_dom"/>
</dbReference>
<evidence type="ECO:0000256" key="10">
    <source>
        <dbReference type="ARBA" id="ARBA00022989"/>
    </source>
</evidence>
<dbReference type="PIRSF" id="PIRSF000847">
    <property type="entry name" value="Phos_ph_gly_syn"/>
    <property type="match status" value="1"/>
</dbReference>
<dbReference type="Pfam" id="PF01066">
    <property type="entry name" value="CDP-OH_P_transf"/>
    <property type="match status" value="1"/>
</dbReference>
<comment type="similarity">
    <text evidence="4 16">Belongs to the CDP-alcohol phosphatidyltransferase class-I family.</text>
</comment>
<evidence type="ECO:0000256" key="7">
    <source>
        <dbReference type="ARBA" id="ARBA00022516"/>
    </source>
</evidence>
<evidence type="ECO:0000256" key="1">
    <source>
        <dbReference type="ARBA" id="ARBA00004141"/>
    </source>
</evidence>
<sequence>MTIPNLISVFRLLIVPVVIVAILEGEWLAAFVLFLVAGISDGLDGWIARRFDMRSELGAVIDPLADKALLVSIYVTLAIVGAMEEWLVVIVVSRDVMIVLAYVVSWIMDRPISVKPIFASKVNTALLITYAVTVLASNAFAFSLGPFDEILSVGIAILTAFTLATYLVVWLRHMSA</sequence>
<evidence type="ECO:0000256" key="12">
    <source>
        <dbReference type="ARBA" id="ARBA00023136"/>
    </source>
</evidence>
<dbReference type="GO" id="GO:0016020">
    <property type="term" value="C:membrane"/>
    <property type="evidence" value="ECO:0007669"/>
    <property type="project" value="UniProtKB-SubCell"/>
</dbReference>
<comment type="pathway">
    <text evidence="2">Phospholipid metabolism; phosphatidylglycerol biosynthesis; phosphatidylglycerol from CDP-diacylglycerol: step 1/2.</text>
</comment>
<dbReference type="PANTHER" id="PTHR14269">
    <property type="entry name" value="CDP-DIACYLGLYCEROL--GLYCEROL-3-PHOSPHATE 3-PHOSPHATIDYLTRANSFERASE-RELATED"/>
    <property type="match status" value="1"/>
</dbReference>
<dbReference type="InterPro" id="IPR000462">
    <property type="entry name" value="CDP-OH_P_trans"/>
</dbReference>
<keyword evidence="8 16" id="KW-0808">Transferase</keyword>
<comment type="pathway">
    <text evidence="3">Lipid metabolism.</text>
</comment>
<comment type="caution">
    <text evidence="18">The sequence shown here is derived from an EMBL/GenBank/DDBJ whole genome shotgun (WGS) entry which is preliminary data.</text>
</comment>
<keyword evidence="10 17" id="KW-1133">Transmembrane helix</keyword>
<evidence type="ECO:0000313" key="18">
    <source>
        <dbReference type="EMBL" id="GGK36666.1"/>
    </source>
</evidence>
<accession>A0A917Q983</accession>
<dbReference type="PANTHER" id="PTHR14269:SF62">
    <property type="entry name" value="CDP-DIACYLGLYCEROL--GLYCEROL-3-PHOSPHATE 3-PHOSPHATIDYLTRANSFERASE 1, CHLOROPLASTIC"/>
    <property type="match status" value="1"/>
</dbReference>
<evidence type="ECO:0000256" key="8">
    <source>
        <dbReference type="ARBA" id="ARBA00022679"/>
    </source>
</evidence>
<comment type="catalytic activity">
    <reaction evidence="15">
        <text>a CDP-1,2-diacyl-sn-glycerol + sn-glycerol 3-phosphate = a 1,2-diacyl-sn-glycero-3-phospho-(1'-sn-glycero-3'-phosphate) + CMP + H(+)</text>
        <dbReference type="Rhea" id="RHEA:12593"/>
        <dbReference type="ChEBI" id="CHEBI:15378"/>
        <dbReference type="ChEBI" id="CHEBI:57597"/>
        <dbReference type="ChEBI" id="CHEBI:58332"/>
        <dbReference type="ChEBI" id="CHEBI:60110"/>
        <dbReference type="ChEBI" id="CHEBI:60377"/>
        <dbReference type="EC" id="2.7.8.5"/>
    </reaction>
</comment>
<evidence type="ECO:0000256" key="9">
    <source>
        <dbReference type="ARBA" id="ARBA00022692"/>
    </source>
</evidence>
<gene>
    <name evidence="18" type="ORF">GCM10011322_24580</name>
</gene>
<feature type="transmembrane region" description="Helical" evidence="17">
    <location>
        <begin position="125"/>
        <end position="144"/>
    </location>
</feature>
<dbReference type="GO" id="GO:0046474">
    <property type="term" value="P:glycerophospholipid biosynthetic process"/>
    <property type="evidence" value="ECO:0007669"/>
    <property type="project" value="TreeGrafter"/>
</dbReference>
<comment type="subcellular location">
    <subcellularLocation>
        <location evidence="1">Membrane</location>
        <topology evidence="1">Multi-pass membrane protein</topology>
    </subcellularLocation>
</comment>
<feature type="transmembrane region" description="Helical" evidence="17">
    <location>
        <begin position="150"/>
        <end position="171"/>
    </location>
</feature>
<evidence type="ECO:0000256" key="14">
    <source>
        <dbReference type="ARBA" id="ARBA00023264"/>
    </source>
</evidence>
<proteinExistence type="inferred from homology"/>
<dbReference type="AlphaFoldDB" id="A0A917Q983"/>
<keyword evidence="14" id="KW-1208">Phospholipid metabolism</keyword>
<evidence type="ECO:0000256" key="2">
    <source>
        <dbReference type="ARBA" id="ARBA00005042"/>
    </source>
</evidence>
<evidence type="ECO:0000256" key="17">
    <source>
        <dbReference type="SAM" id="Phobius"/>
    </source>
</evidence>
<protein>
    <recommendedName>
        <fullName evidence="6">CDP-diacylglycerol--glycerol-3-phosphate 3-phosphatidyltransferase</fullName>
        <ecNumber evidence="5">2.7.8.5</ecNumber>
    </recommendedName>
</protein>
<keyword evidence="12 17" id="KW-0472">Membrane</keyword>
<reference evidence="18 19" key="1">
    <citation type="journal article" date="2014" name="Int. J. Syst. Evol. Microbiol.">
        <title>Complete genome sequence of Corynebacterium casei LMG S-19264T (=DSM 44701T), isolated from a smear-ripened cheese.</title>
        <authorList>
            <consortium name="US DOE Joint Genome Institute (JGI-PGF)"/>
            <person name="Walter F."/>
            <person name="Albersmeier A."/>
            <person name="Kalinowski J."/>
            <person name="Ruckert C."/>
        </authorList>
    </citation>
    <scope>NUCLEOTIDE SEQUENCE [LARGE SCALE GENOMIC DNA]</scope>
    <source>
        <strain evidence="18 19">CGMCC 1.9161</strain>
    </source>
</reference>
<evidence type="ECO:0000256" key="16">
    <source>
        <dbReference type="RuleBase" id="RU003750"/>
    </source>
</evidence>
<evidence type="ECO:0000256" key="6">
    <source>
        <dbReference type="ARBA" id="ARBA00014944"/>
    </source>
</evidence>
<organism evidence="18 19">
    <name type="scientific">Salinarimonas ramus</name>
    <dbReference type="NCBI Taxonomy" id="690164"/>
    <lineage>
        <taxon>Bacteria</taxon>
        <taxon>Pseudomonadati</taxon>
        <taxon>Pseudomonadota</taxon>
        <taxon>Alphaproteobacteria</taxon>
        <taxon>Hyphomicrobiales</taxon>
        <taxon>Salinarimonadaceae</taxon>
        <taxon>Salinarimonas</taxon>
    </lineage>
</organism>
<evidence type="ECO:0000256" key="3">
    <source>
        <dbReference type="ARBA" id="ARBA00005189"/>
    </source>
</evidence>
<keyword evidence="9 17" id="KW-0812">Transmembrane</keyword>
<dbReference type="EMBL" id="BMMF01000006">
    <property type="protein sequence ID" value="GGK36666.1"/>
    <property type="molecule type" value="Genomic_DNA"/>
</dbReference>
<evidence type="ECO:0000256" key="13">
    <source>
        <dbReference type="ARBA" id="ARBA00023209"/>
    </source>
</evidence>
<keyword evidence="7" id="KW-0444">Lipid biosynthesis</keyword>
<evidence type="ECO:0000256" key="5">
    <source>
        <dbReference type="ARBA" id="ARBA00013170"/>
    </source>
</evidence>
<dbReference type="InterPro" id="IPR050324">
    <property type="entry name" value="CDP-alcohol_PTase-I"/>
</dbReference>
<evidence type="ECO:0000256" key="11">
    <source>
        <dbReference type="ARBA" id="ARBA00023098"/>
    </source>
</evidence>
<evidence type="ECO:0000313" key="19">
    <source>
        <dbReference type="Proteomes" id="UP000600449"/>
    </source>
</evidence>
<dbReference type="EC" id="2.7.8.5" evidence="5"/>
<dbReference type="Proteomes" id="UP000600449">
    <property type="component" value="Unassembled WGS sequence"/>
</dbReference>
<evidence type="ECO:0000256" key="15">
    <source>
        <dbReference type="ARBA" id="ARBA00048586"/>
    </source>
</evidence>
<keyword evidence="11" id="KW-0443">Lipid metabolism</keyword>
<feature type="transmembrane region" description="Helical" evidence="17">
    <location>
        <begin position="12"/>
        <end position="36"/>
    </location>
</feature>
<dbReference type="PROSITE" id="PS00379">
    <property type="entry name" value="CDP_ALCOHOL_P_TRANSF"/>
    <property type="match status" value="1"/>
</dbReference>
<dbReference type="InterPro" id="IPR048254">
    <property type="entry name" value="CDP_ALCOHOL_P_TRANSF_CS"/>
</dbReference>